<dbReference type="STRING" id="489703.SAMN04488038_11555"/>
<feature type="transmembrane region" description="Helical" evidence="8">
    <location>
        <begin position="191"/>
        <end position="221"/>
    </location>
</feature>
<evidence type="ECO:0000256" key="3">
    <source>
        <dbReference type="ARBA" id="ARBA00022475"/>
    </source>
</evidence>
<keyword evidence="11" id="KW-1185">Reference proteome</keyword>
<evidence type="ECO:0000256" key="5">
    <source>
        <dbReference type="ARBA" id="ARBA00022692"/>
    </source>
</evidence>
<dbReference type="PANTHER" id="PTHR43386">
    <property type="entry name" value="OLIGOPEPTIDE TRANSPORT SYSTEM PERMEASE PROTEIN APPC"/>
    <property type="match status" value="1"/>
</dbReference>
<dbReference type="InterPro" id="IPR000515">
    <property type="entry name" value="MetI-like"/>
</dbReference>
<accession>A0A1H9L8D2</accession>
<comment type="subcellular location">
    <subcellularLocation>
        <location evidence="1">Cell inner membrane</location>
        <topology evidence="1">Multi-pass membrane protein</topology>
    </subcellularLocation>
    <subcellularLocation>
        <location evidence="8">Cell membrane</location>
        <topology evidence="8">Multi-pass membrane protein</topology>
    </subcellularLocation>
</comment>
<name>A0A1H9L8D2_9GAMM</name>
<evidence type="ECO:0000256" key="4">
    <source>
        <dbReference type="ARBA" id="ARBA00022519"/>
    </source>
</evidence>
<proteinExistence type="inferred from homology"/>
<keyword evidence="4" id="KW-0997">Cell inner membrane</keyword>
<gene>
    <name evidence="10" type="ORF">SAMN04488038_11555</name>
</gene>
<dbReference type="Gene3D" id="1.10.3720.10">
    <property type="entry name" value="MetI-like"/>
    <property type="match status" value="1"/>
</dbReference>
<evidence type="ECO:0000256" key="7">
    <source>
        <dbReference type="ARBA" id="ARBA00023136"/>
    </source>
</evidence>
<evidence type="ECO:0000313" key="10">
    <source>
        <dbReference type="EMBL" id="SER07427.1"/>
    </source>
</evidence>
<dbReference type="InterPro" id="IPR035906">
    <property type="entry name" value="MetI-like_sf"/>
</dbReference>
<feature type="transmembrane region" description="Helical" evidence="8">
    <location>
        <begin position="116"/>
        <end position="133"/>
    </location>
</feature>
<dbReference type="InterPro" id="IPR050366">
    <property type="entry name" value="BP-dependent_transpt_permease"/>
</dbReference>
<protein>
    <submittedName>
        <fullName evidence="10">Oligopeptide transport system permease protein</fullName>
    </submittedName>
</protein>
<dbReference type="GO" id="GO:0005886">
    <property type="term" value="C:plasma membrane"/>
    <property type="evidence" value="ECO:0007669"/>
    <property type="project" value="UniProtKB-SubCell"/>
</dbReference>
<evidence type="ECO:0000313" key="11">
    <source>
        <dbReference type="Proteomes" id="UP000199233"/>
    </source>
</evidence>
<evidence type="ECO:0000256" key="1">
    <source>
        <dbReference type="ARBA" id="ARBA00004429"/>
    </source>
</evidence>
<feature type="transmembrane region" description="Helical" evidence="8">
    <location>
        <begin position="76"/>
        <end position="104"/>
    </location>
</feature>
<dbReference type="PANTHER" id="PTHR43386:SF2">
    <property type="entry name" value="OLIGOPEPTIDE TRANSPORT SYSTEM PERMEASE PROTEIN OPPC"/>
    <property type="match status" value="1"/>
</dbReference>
<dbReference type="RefSeq" id="WP_093289043.1">
    <property type="nucleotide sequence ID" value="NZ_FOFS01000015.1"/>
</dbReference>
<dbReference type="CDD" id="cd06261">
    <property type="entry name" value="TM_PBP2"/>
    <property type="match status" value="1"/>
</dbReference>
<evidence type="ECO:0000259" key="9">
    <source>
        <dbReference type="PROSITE" id="PS50928"/>
    </source>
</evidence>
<reference evidence="10 11" key="1">
    <citation type="submission" date="2016-10" db="EMBL/GenBank/DDBJ databases">
        <authorList>
            <person name="de Groot N.N."/>
        </authorList>
    </citation>
    <scope>NUCLEOTIDE SEQUENCE [LARGE SCALE GENOMIC DNA]</scope>
    <source>
        <strain evidence="10 11">DSM 25927</strain>
    </source>
</reference>
<comment type="similarity">
    <text evidence="8">Belongs to the binding-protein-dependent transport system permease family.</text>
</comment>
<keyword evidence="7 8" id="KW-0472">Membrane</keyword>
<dbReference type="EMBL" id="FOFS01000015">
    <property type="protein sequence ID" value="SER07427.1"/>
    <property type="molecule type" value="Genomic_DNA"/>
</dbReference>
<organism evidence="10 11">
    <name type="scientific">Solimonas aquatica</name>
    <dbReference type="NCBI Taxonomy" id="489703"/>
    <lineage>
        <taxon>Bacteria</taxon>
        <taxon>Pseudomonadati</taxon>
        <taxon>Pseudomonadota</taxon>
        <taxon>Gammaproteobacteria</taxon>
        <taxon>Nevskiales</taxon>
        <taxon>Nevskiaceae</taxon>
        <taxon>Solimonas</taxon>
    </lineage>
</organism>
<evidence type="ECO:0000256" key="8">
    <source>
        <dbReference type="RuleBase" id="RU363032"/>
    </source>
</evidence>
<evidence type="ECO:0000256" key="2">
    <source>
        <dbReference type="ARBA" id="ARBA00022448"/>
    </source>
</evidence>
<keyword evidence="5 8" id="KW-0812">Transmembrane</keyword>
<feature type="domain" description="ABC transmembrane type-1" evidence="9">
    <location>
        <begin position="74"/>
        <end position="263"/>
    </location>
</feature>
<feature type="transmembrane region" description="Helical" evidence="8">
    <location>
        <begin position="139"/>
        <end position="156"/>
    </location>
</feature>
<dbReference type="Pfam" id="PF00528">
    <property type="entry name" value="BPD_transp_1"/>
    <property type="match status" value="1"/>
</dbReference>
<dbReference type="OrthoDB" id="9805884at2"/>
<dbReference type="SUPFAM" id="SSF161098">
    <property type="entry name" value="MetI-like"/>
    <property type="match status" value="1"/>
</dbReference>
<keyword evidence="2 8" id="KW-0813">Transport</keyword>
<dbReference type="PROSITE" id="PS50928">
    <property type="entry name" value="ABC_TM1"/>
    <property type="match status" value="1"/>
</dbReference>
<keyword evidence="3" id="KW-1003">Cell membrane</keyword>
<sequence>MSLLRRLPRSAQLALLLLMLLALAAMLVPLLSPYACDQIDFGGVWSAPPGLQAAHWLGTDSLGRDLLVRGFCGARVSLLVGLVGTLVALLIGVSYGALAGYFAGRLDALMMRVVDVLYALPFMFLVIVLMALFGRHFLLLFVALGAVLWLDMARLVRGQTLALREREFVAAARLAGLSELQILRRHILPNLAGVVIVYATLTVPQVILVESFISFLGLGVQEPLTSWGVLINDGAREMQSSIWPLLIPCLLLLLTLLCLNLIGEALRAALEPQVRR</sequence>
<evidence type="ECO:0000256" key="6">
    <source>
        <dbReference type="ARBA" id="ARBA00022989"/>
    </source>
</evidence>
<dbReference type="Proteomes" id="UP000199233">
    <property type="component" value="Unassembled WGS sequence"/>
</dbReference>
<keyword evidence="6 8" id="KW-1133">Transmembrane helix</keyword>
<feature type="transmembrane region" description="Helical" evidence="8">
    <location>
        <begin position="241"/>
        <end position="262"/>
    </location>
</feature>
<dbReference type="GO" id="GO:0055085">
    <property type="term" value="P:transmembrane transport"/>
    <property type="evidence" value="ECO:0007669"/>
    <property type="project" value="InterPro"/>
</dbReference>
<dbReference type="AlphaFoldDB" id="A0A1H9L8D2"/>